<dbReference type="GO" id="GO:0022857">
    <property type="term" value="F:transmembrane transporter activity"/>
    <property type="evidence" value="ECO:0007669"/>
    <property type="project" value="InterPro"/>
</dbReference>
<dbReference type="RefSeq" id="WP_188820294.1">
    <property type="nucleotide sequence ID" value="NZ_BMHH01000001.1"/>
</dbReference>
<evidence type="ECO:0000313" key="7">
    <source>
        <dbReference type="Proteomes" id="UP000646478"/>
    </source>
</evidence>
<feature type="transmembrane region" description="Helical" evidence="4">
    <location>
        <begin position="297"/>
        <end position="316"/>
    </location>
</feature>
<comment type="caution">
    <text evidence="6">The sequence shown here is derived from an EMBL/GenBank/DDBJ whole genome shotgun (WGS) entry which is preliminary data.</text>
</comment>
<keyword evidence="1 4" id="KW-0812">Transmembrane</keyword>
<feature type="transmembrane region" description="Helical" evidence="4">
    <location>
        <begin position="244"/>
        <end position="263"/>
    </location>
</feature>
<feature type="transmembrane region" description="Helical" evidence="4">
    <location>
        <begin position="137"/>
        <end position="162"/>
    </location>
</feature>
<name>A0A916RZV4_9HYPH</name>
<dbReference type="Pfam" id="PF06779">
    <property type="entry name" value="MFS_4"/>
    <property type="match status" value="1"/>
</dbReference>
<feature type="transmembrane region" description="Helical" evidence="4">
    <location>
        <begin position="207"/>
        <end position="232"/>
    </location>
</feature>
<reference evidence="6" key="1">
    <citation type="journal article" date="2014" name="Int. J. Syst. Evol. Microbiol.">
        <title>Complete genome sequence of Corynebacterium casei LMG S-19264T (=DSM 44701T), isolated from a smear-ripened cheese.</title>
        <authorList>
            <consortium name="US DOE Joint Genome Institute (JGI-PGF)"/>
            <person name="Walter F."/>
            <person name="Albersmeier A."/>
            <person name="Kalinowski J."/>
            <person name="Ruckert C."/>
        </authorList>
    </citation>
    <scope>NUCLEOTIDE SEQUENCE</scope>
    <source>
        <strain evidence="6">CGMCC 1.15082</strain>
    </source>
</reference>
<evidence type="ECO:0000256" key="2">
    <source>
        <dbReference type="ARBA" id="ARBA00022989"/>
    </source>
</evidence>
<dbReference type="AlphaFoldDB" id="A0A916RZV4"/>
<feature type="transmembrane region" description="Helical" evidence="4">
    <location>
        <begin position="100"/>
        <end position="125"/>
    </location>
</feature>
<dbReference type="GO" id="GO:0005886">
    <property type="term" value="C:plasma membrane"/>
    <property type="evidence" value="ECO:0007669"/>
    <property type="project" value="TreeGrafter"/>
</dbReference>
<dbReference type="PANTHER" id="PTHR23537:SF1">
    <property type="entry name" value="SUGAR TRANSPORTER"/>
    <property type="match status" value="1"/>
</dbReference>
<dbReference type="SUPFAM" id="SSF103473">
    <property type="entry name" value="MFS general substrate transporter"/>
    <property type="match status" value="1"/>
</dbReference>
<feature type="transmembrane region" description="Helical" evidence="4">
    <location>
        <begin position="270"/>
        <end position="291"/>
    </location>
</feature>
<dbReference type="PANTHER" id="PTHR23537">
    <property type="match status" value="1"/>
</dbReference>
<dbReference type="InterPro" id="IPR010645">
    <property type="entry name" value="MFS_4"/>
</dbReference>
<dbReference type="Gene3D" id="1.20.1250.20">
    <property type="entry name" value="MFS general substrate transporter like domains"/>
    <property type="match status" value="2"/>
</dbReference>
<evidence type="ECO:0000256" key="1">
    <source>
        <dbReference type="ARBA" id="ARBA00022692"/>
    </source>
</evidence>
<evidence type="ECO:0000256" key="3">
    <source>
        <dbReference type="ARBA" id="ARBA00023136"/>
    </source>
</evidence>
<dbReference type="CDD" id="cd06180">
    <property type="entry name" value="MFS_YjiJ"/>
    <property type="match status" value="1"/>
</dbReference>
<reference evidence="6" key="2">
    <citation type="submission" date="2020-09" db="EMBL/GenBank/DDBJ databases">
        <authorList>
            <person name="Sun Q."/>
            <person name="Zhou Y."/>
        </authorList>
    </citation>
    <scope>NUCLEOTIDE SEQUENCE</scope>
    <source>
        <strain evidence="6">CGMCC 1.15082</strain>
    </source>
</reference>
<dbReference type="InterPro" id="IPR036259">
    <property type="entry name" value="MFS_trans_sf"/>
</dbReference>
<feature type="transmembrane region" description="Helical" evidence="4">
    <location>
        <begin position="362"/>
        <end position="382"/>
    </location>
</feature>
<feature type="transmembrane region" description="Helical" evidence="4">
    <location>
        <begin position="76"/>
        <end position="94"/>
    </location>
</feature>
<feature type="transmembrane region" description="Helical" evidence="4">
    <location>
        <begin position="49"/>
        <end position="69"/>
    </location>
</feature>
<dbReference type="InterPro" id="IPR020846">
    <property type="entry name" value="MFS_dom"/>
</dbReference>
<dbReference type="EMBL" id="BMHH01000001">
    <property type="protein sequence ID" value="GGA77237.1"/>
    <property type="molecule type" value="Genomic_DNA"/>
</dbReference>
<feature type="transmembrane region" description="Helical" evidence="4">
    <location>
        <begin position="168"/>
        <end position="186"/>
    </location>
</feature>
<keyword evidence="2 4" id="KW-1133">Transmembrane helix</keyword>
<feature type="domain" description="Major facilitator superfamily (MFS) profile" evidence="5">
    <location>
        <begin position="6"/>
        <end position="385"/>
    </location>
</feature>
<dbReference type="Proteomes" id="UP000646478">
    <property type="component" value="Unassembled WGS sequence"/>
</dbReference>
<proteinExistence type="predicted"/>
<gene>
    <name evidence="6" type="ORF">GCM10011491_00510</name>
</gene>
<organism evidence="6 7">
    <name type="scientific">Brucella endophytica</name>
    <dbReference type="NCBI Taxonomy" id="1963359"/>
    <lineage>
        <taxon>Bacteria</taxon>
        <taxon>Pseudomonadati</taxon>
        <taxon>Pseudomonadota</taxon>
        <taxon>Alphaproteobacteria</taxon>
        <taxon>Hyphomicrobiales</taxon>
        <taxon>Brucellaceae</taxon>
        <taxon>Brucella/Ochrobactrum group</taxon>
        <taxon>Brucella</taxon>
    </lineage>
</organism>
<sequence>MQTSRNTFPFAFGGFITMAVAMGIGRFIYTPILPGMMSGLGLSPADAGFIASANYIGYLLGAVVAGYGWAAGIERAIVYAGLAASAALCLAMGFSDGVWLFAAIRFLSGLASAFTMILCTTIVFSHLAAAGRNDLQAWHFGGVGMGIAVSALFVAMIGQFQLGWRADWIGAGLLSLAGLLAVMLLIREGPLRNGAQLREPPLPRTPAFVALALAYGIFGFGYIITATFLIAIVRSGNGGVAMEAAVWMVAGLTAAPSIWLWGFIVRRIGLFGSFAAACLVEAVGVAASVLLPLPAGPLLGGLLLGITFMTVTAFGLQAGRTLAPEAPRRALAQMTAWFGIGQIIGPLVAGYLAGLSGSYKSASLLAAASLVLSGAIALFAGYRGRSRALA</sequence>
<feature type="transmembrane region" description="Helical" evidence="4">
    <location>
        <begin position="336"/>
        <end position="356"/>
    </location>
</feature>
<dbReference type="PROSITE" id="PS50850">
    <property type="entry name" value="MFS"/>
    <property type="match status" value="1"/>
</dbReference>
<evidence type="ECO:0000313" key="6">
    <source>
        <dbReference type="EMBL" id="GGA77237.1"/>
    </source>
</evidence>
<evidence type="ECO:0000259" key="5">
    <source>
        <dbReference type="PROSITE" id="PS50850"/>
    </source>
</evidence>
<keyword evidence="3 4" id="KW-0472">Membrane</keyword>
<feature type="transmembrane region" description="Helical" evidence="4">
    <location>
        <begin position="7"/>
        <end position="29"/>
    </location>
</feature>
<accession>A0A916RZV4</accession>
<evidence type="ECO:0000256" key="4">
    <source>
        <dbReference type="SAM" id="Phobius"/>
    </source>
</evidence>
<protein>
    <submittedName>
        <fullName evidence="6">MFS transporter</fullName>
    </submittedName>
</protein>
<keyword evidence="7" id="KW-1185">Reference proteome</keyword>